<gene>
    <name evidence="5" type="ORF">BV898_18712</name>
</gene>
<dbReference type="OrthoDB" id="5985073at2759"/>
<keyword evidence="6" id="KW-1185">Reference proteome</keyword>
<evidence type="ECO:0000313" key="6">
    <source>
        <dbReference type="Proteomes" id="UP000192578"/>
    </source>
</evidence>
<dbReference type="EMBL" id="MTYJ01000390">
    <property type="protein sequence ID" value="OWA54304.1"/>
    <property type="molecule type" value="Genomic_DNA"/>
</dbReference>
<feature type="compositionally biased region" description="Basic residues" evidence="3">
    <location>
        <begin position="145"/>
        <end position="157"/>
    </location>
</feature>
<dbReference type="Gene3D" id="1.10.530.10">
    <property type="match status" value="1"/>
</dbReference>
<feature type="domain" description="Glycoside hydrolase family 19 catalytic" evidence="4">
    <location>
        <begin position="212"/>
        <end position="345"/>
    </location>
</feature>
<reference evidence="6" key="1">
    <citation type="submission" date="2017-01" db="EMBL/GenBank/DDBJ databases">
        <title>Comparative genomics of anhydrobiosis in the tardigrade Hypsibius dujardini.</title>
        <authorList>
            <person name="Yoshida Y."/>
            <person name="Koutsovoulos G."/>
            <person name="Laetsch D."/>
            <person name="Stevens L."/>
            <person name="Kumar S."/>
            <person name="Horikawa D."/>
            <person name="Ishino K."/>
            <person name="Komine S."/>
            <person name="Tomita M."/>
            <person name="Blaxter M."/>
            <person name="Arakawa K."/>
        </authorList>
    </citation>
    <scope>NUCLEOTIDE SEQUENCE [LARGE SCALE GENOMIC DNA]</scope>
    <source>
        <strain evidence="6">Z151</strain>
    </source>
</reference>
<dbReference type="InterPro" id="IPR023346">
    <property type="entry name" value="Lysozyme-like_dom_sf"/>
</dbReference>
<dbReference type="PANTHER" id="PTHR22595:SF79">
    <property type="entry name" value="CHITINASE 12"/>
    <property type="match status" value="1"/>
</dbReference>
<dbReference type="GO" id="GO:0006952">
    <property type="term" value="P:defense response"/>
    <property type="evidence" value="ECO:0007669"/>
    <property type="project" value="UniProtKB-KW"/>
</dbReference>
<proteinExistence type="predicted"/>
<evidence type="ECO:0000313" key="5">
    <source>
        <dbReference type="EMBL" id="OWA54304.1"/>
    </source>
</evidence>
<sequence length="395" mass="43988">MQRAFNPFRPLLPICEAIIGCFPKRTEEEFEEWKASPEGIRAQQVASKNIATVYDSWVGTPEGLSQFKEVITDVSQLKPRFRGDNVSTDNTIENDGNSKRVSNTSEVLEEVARIAVSAFEINCGEGFIRATVQAPVTAIKKKKWNPIKNASARRSKSPKTNNQNMPTNSAHDTTTMDISITQDEFNAAVTSNSFKSPSTEQYDSFRRQLKASSMTSKREVAMFLAQVIHESAGLTTKEEYGKGAGRSYENCCDADHKASSLLVKRCKHPGTAGQSYHGRGYLQITHCYNYSAASLALFGDATVLLNRPDKVASDNDDIAWKVSFWFWTTNVNTAKRKKDIQDGKFGVTTKAINSRECTNQNLVGRAKQRFEYYKKVSSAFGLREPGVDAEDGCYN</sequence>
<dbReference type="Pfam" id="PF00182">
    <property type="entry name" value="Glyco_hydro_19"/>
    <property type="match status" value="1"/>
</dbReference>
<evidence type="ECO:0000256" key="1">
    <source>
        <dbReference type="ARBA" id="ARBA00022821"/>
    </source>
</evidence>
<organism evidence="5 6">
    <name type="scientific">Hypsibius exemplaris</name>
    <name type="common">Freshwater tardigrade</name>
    <dbReference type="NCBI Taxonomy" id="2072580"/>
    <lineage>
        <taxon>Eukaryota</taxon>
        <taxon>Metazoa</taxon>
        <taxon>Ecdysozoa</taxon>
        <taxon>Tardigrada</taxon>
        <taxon>Eutardigrada</taxon>
        <taxon>Parachela</taxon>
        <taxon>Hypsibioidea</taxon>
        <taxon>Hypsibiidae</taxon>
        <taxon>Hypsibius</taxon>
    </lineage>
</organism>
<evidence type="ECO:0000259" key="4">
    <source>
        <dbReference type="Pfam" id="PF00182"/>
    </source>
</evidence>
<feature type="compositionally biased region" description="Polar residues" evidence="3">
    <location>
        <begin position="158"/>
        <end position="172"/>
    </location>
</feature>
<keyword evidence="1" id="KW-0611">Plant defense</keyword>
<evidence type="ECO:0000256" key="2">
    <source>
        <dbReference type="ARBA" id="ARBA00023157"/>
    </source>
</evidence>
<dbReference type="AlphaFoldDB" id="A0A9X6RN98"/>
<accession>A0A9X6RN98</accession>
<dbReference type="GO" id="GO:0004568">
    <property type="term" value="F:chitinase activity"/>
    <property type="evidence" value="ECO:0007669"/>
    <property type="project" value="InterPro"/>
</dbReference>
<feature type="region of interest" description="Disordered" evidence="3">
    <location>
        <begin position="145"/>
        <end position="172"/>
    </location>
</feature>
<dbReference type="GO" id="GO:0006032">
    <property type="term" value="P:chitin catabolic process"/>
    <property type="evidence" value="ECO:0007669"/>
    <property type="project" value="InterPro"/>
</dbReference>
<dbReference type="Proteomes" id="UP000192578">
    <property type="component" value="Unassembled WGS sequence"/>
</dbReference>
<protein>
    <submittedName>
        <fullName evidence="5">Acidic endochitinase SP2</fullName>
    </submittedName>
</protein>
<dbReference type="GO" id="GO:0016998">
    <property type="term" value="P:cell wall macromolecule catabolic process"/>
    <property type="evidence" value="ECO:0007669"/>
    <property type="project" value="InterPro"/>
</dbReference>
<keyword evidence="2" id="KW-1015">Disulfide bond</keyword>
<evidence type="ECO:0000256" key="3">
    <source>
        <dbReference type="SAM" id="MobiDB-lite"/>
    </source>
</evidence>
<dbReference type="SUPFAM" id="SSF53955">
    <property type="entry name" value="Lysozyme-like"/>
    <property type="match status" value="1"/>
</dbReference>
<dbReference type="InterPro" id="IPR000726">
    <property type="entry name" value="Glyco_hydro_19_cat"/>
</dbReference>
<name>A0A9X6RN98_HYPEX</name>
<comment type="caution">
    <text evidence="5">The sequence shown here is derived from an EMBL/GenBank/DDBJ whole genome shotgun (WGS) entry which is preliminary data.</text>
</comment>
<dbReference type="CDD" id="cd00325">
    <property type="entry name" value="chitinase_GH19"/>
    <property type="match status" value="1"/>
</dbReference>
<dbReference type="PANTHER" id="PTHR22595">
    <property type="entry name" value="CHITINASE-RELATED"/>
    <property type="match status" value="1"/>
</dbReference>